<dbReference type="PANTHER" id="PTHR37512:SF1">
    <property type="entry name" value="NADR_TTD14 AAA DOMAIN-CONTAINING PROTEIN"/>
    <property type="match status" value="1"/>
</dbReference>
<gene>
    <name evidence="3" type="ORF">GCM10022255_058410</name>
</gene>
<dbReference type="InterPro" id="IPR038727">
    <property type="entry name" value="NadR/Ttd14_AAA_dom"/>
</dbReference>
<feature type="compositionally biased region" description="Acidic residues" evidence="1">
    <location>
        <begin position="21"/>
        <end position="30"/>
    </location>
</feature>
<evidence type="ECO:0000313" key="3">
    <source>
        <dbReference type="EMBL" id="GAA4254285.1"/>
    </source>
</evidence>
<name>A0ABP8DEY4_9ACTN</name>
<evidence type="ECO:0000256" key="1">
    <source>
        <dbReference type="SAM" id="MobiDB-lite"/>
    </source>
</evidence>
<dbReference type="Gene3D" id="3.40.50.620">
    <property type="entry name" value="HUPs"/>
    <property type="match status" value="1"/>
</dbReference>
<dbReference type="GO" id="GO:0016779">
    <property type="term" value="F:nucleotidyltransferase activity"/>
    <property type="evidence" value="ECO:0007669"/>
    <property type="project" value="UniProtKB-KW"/>
</dbReference>
<keyword evidence="3" id="KW-0548">Nucleotidyltransferase</keyword>
<dbReference type="Proteomes" id="UP001500620">
    <property type="component" value="Unassembled WGS sequence"/>
</dbReference>
<dbReference type="InterPro" id="IPR014729">
    <property type="entry name" value="Rossmann-like_a/b/a_fold"/>
</dbReference>
<protein>
    <submittedName>
        <fullName evidence="3">Nicotinamide-nucleotide adenylyltransferase</fullName>
    </submittedName>
</protein>
<feature type="domain" description="NadR/Ttd14 AAA" evidence="2">
    <location>
        <begin position="206"/>
        <end position="354"/>
    </location>
</feature>
<dbReference type="RefSeq" id="WP_345131341.1">
    <property type="nucleotide sequence ID" value="NZ_BAABAT010000018.1"/>
</dbReference>
<dbReference type="InterPro" id="IPR052735">
    <property type="entry name" value="NAD_biosynth-regulator"/>
</dbReference>
<reference evidence="4" key="1">
    <citation type="journal article" date="2019" name="Int. J. Syst. Evol. Microbiol.">
        <title>The Global Catalogue of Microorganisms (GCM) 10K type strain sequencing project: providing services to taxonomists for standard genome sequencing and annotation.</title>
        <authorList>
            <consortium name="The Broad Institute Genomics Platform"/>
            <consortium name="The Broad Institute Genome Sequencing Center for Infectious Disease"/>
            <person name="Wu L."/>
            <person name="Ma J."/>
        </authorList>
    </citation>
    <scope>NUCLEOTIDE SEQUENCE [LARGE SCALE GENOMIC DNA]</scope>
    <source>
        <strain evidence="4">JCM 17441</strain>
    </source>
</reference>
<dbReference type="EMBL" id="BAABAT010000018">
    <property type="protein sequence ID" value="GAA4254285.1"/>
    <property type="molecule type" value="Genomic_DNA"/>
</dbReference>
<keyword evidence="3" id="KW-0808">Transferase</keyword>
<dbReference type="SUPFAM" id="SSF52374">
    <property type="entry name" value="Nucleotidylyl transferase"/>
    <property type="match status" value="1"/>
</dbReference>
<proteinExistence type="predicted"/>
<comment type="caution">
    <text evidence="3">The sequence shown here is derived from an EMBL/GenBank/DDBJ whole genome shotgun (WGS) entry which is preliminary data.</text>
</comment>
<dbReference type="SUPFAM" id="SSF52540">
    <property type="entry name" value="P-loop containing nucleoside triphosphate hydrolases"/>
    <property type="match status" value="1"/>
</dbReference>
<sequence length="369" mass="41081">MTLAASPPPLAWYGSSFAYYDDEPEPEPPTDAERDAAAAAARAVRTAGFTPERFGPHPGGAERTAVVPGRFMPVHDGHRYLIEFASAHAGEVYIFVRVTPDDPVPWPVRQAWLTELFPRAHVAAIEDTPGPDVNELRWTERILSEVHPDYVFAGENWAYALAGRLRASYVGVDREIIPVSGTQIRADPWAYERYLPPPVRAWYTKRVCLIGPESSGKTTLAVRLAAHYDTLWVPERLRTPVGFPVAPVDVARAAFGQQAAEDLLARRASRVLICDTDILSARLWSDRLFGAAPQWLVDAADRPTADLYLLTSPDVPFVGPNISNQPSQRREFYDACRRELDRLSQPYFTLEGDRDQCFATAVEAVDILL</sequence>
<evidence type="ECO:0000259" key="2">
    <source>
        <dbReference type="Pfam" id="PF13521"/>
    </source>
</evidence>
<dbReference type="NCBIfam" id="TIGR00125">
    <property type="entry name" value="cyt_tran_rel"/>
    <property type="match status" value="1"/>
</dbReference>
<dbReference type="Gene3D" id="3.40.50.300">
    <property type="entry name" value="P-loop containing nucleotide triphosphate hydrolases"/>
    <property type="match status" value="1"/>
</dbReference>
<keyword evidence="4" id="KW-1185">Reference proteome</keyword>
<dbReference type="PANTHER" id="PTHR37512">
    <property type="entry name" value="TRIFUNCTIONAL NAD BIOSYNTHESIS/REGULATOR PROTEIN NADR"/>
    <property type="match status" value="1"/>
</dbReference>
<dbReference type="InterPro" id="IPR027417">
    <property type="entry name" value="P-loop_NTPase"/>
</dbReference>
<accession>A0ABP8DEY4</accession>
<dbReference type="InterPro" id="IPR004821">
    <property type="entry name" value="Cyt_trans-like"/>
</dbReference>
<organism evidence="3 4">
    <name type="scientific">Dactylosporangium darangshiense</name>
    <dbReference type="NCBI Taxonomy" id="579108"/>
    <lineage>
        <taxon>Bacteria</taxon>
        <taxon>Bacillati</taxon>
        <taxon>Actinomycetota</taxon>
        <taxon>Actinomycetes</taxon>
        <taxon>Micromonosporales</taxon>
        <taxon>Micromonosporaceae</taxon>
        <taxon>Dactylosporangium</taxon>
    </lineage>
</organism>
<evidence type="ECO:0000313" key="4">
    <source>
        <dbReference type="Proteomes" id="UP001500620"/>
    </source>
</evidence>
<feature type="region of interest" description="Disordered" evidence="1">
    <location>
        <begin position="21"/>
        <end position="42"/>
    </location>
</feature>
<dbReference type="Pfam" id="PF13521">
    <property type="entry name" value="AAA_28"/>
    <property type="match status" value="1"/>
</dbReference>